<evidence type="ECO:0000313" key="1">
    <source>
        <dbReference type="EMBL" id="TWH70836.1"/>
    </source>
</evidence>
<dbReference type="Proteomes" id="UP000319825">
    <property type="component" value="Unassembled WGS sequence"/>
</dbReference>
<keyword evidence="2" id="KW-1185">Reference proteome</keyword>
<sequence>MFVQLMLQLSCLARFMTTARDAPPTPPTLQAMICGIGLPSSIEDTSAAVSLGRIGARAILSWVAQAPPIGIRHLYQPSR</sequence>
<accession>A0A562IJ39</accession>
<reference evidence="1 2" key="1">
    <citation type="submission" date="2019-07" db="EMBL/GenBank/DDBJ databases">
        <title>R&amp;d 2014.</title>
        <authorList>
            <person name="Klenk H.-P."/>
        </authorList>
    </citation>
    <scope>NUCLEOTIDE SEQUENCE [LARGE SCALE GENOMIC DNA]</scope>
    <source>
        <strain evidence="1 2">DSM 43868</strain>
    </source>
</reference>
<dbReference type="RefSeq" id="WP_145777031.1">
    <property type="nucleotide sequence ID" value="NZ_BAAATQ010000160.1"/>
</dbReference>
<dbReference type="EMBL" id="VLKE01000001">
    <property type="protein sequence ID" value="TWH70836.1"/>
    <property type="molecule type" value="Genomic_DNA"/>
</dbReference>
<name>A0A562IJ39_MICOL</name>
<organism evidence="1 2">
    <name type="scientific">Micromonospora olivasterospora</name>
    <dbReference type="NCBI Taxonomy" id="1880"/>
    <lineage>
        <taxon>Bacteria</taxon>
        <taxon>Bacillati</taxon>
        <taxon>Actinomycetota</taxon>
        <taxon>Actinomycetes</taxon>
        <taxon>Micromonosporales</taxon>
        <taxon>Micromonosporaceae</taxon>
        <taxon>Micromonospora</taxon>
    </lineage>
</organism>
<evidence type="ECO:0000313" key="2">
    <source>
        <dbReference type="Proteomes" id="UP000319825"/>
    </source>
</evidence>
<dbReference type="AlphaFoldDB" id="A0A562IJ39"/>
<protein>
    <submittedName>
        <fullName evidence="1">Uncharacterized protein</fullName>
    </submittedName>
</protein>
<gene>
    <name evidence="1" type="ORF">JD77_05861</name>
</gene>
<comment type="caution">
    <text evidence="1">The sequence shown here is derived from an EMBL/GenBank/DDBJ whole genome shotgun (WGS) entry which is preliminary data.</text>
</comment>
<proteinExistence type="predicted"/>